<keyword evidence="3" id="KW-1185">Reference proteome</keyword>
<dbReference type="AlphaFoldDB" id="A0A495IK94"/>
<evidence type="ECO:0000256" key="1">
    <source>
        <dbReference type="SAM" id="Phobius"/>
    </source>
</evidence>
<proteinExistence type="predicted"/>
<dbReference type="RefSeq" id="WP_121371362.1">
    <property type="nucleotide sequence ID" value="NZ_RBKS01000001.1"/>
</dbReference>
<keyword evidence="1" id="KW-0812">Transmembrane</keyword>
<dbReference type="InterPro" id="IPR018729">
    <property type="entry name" value="DUF2269_transmembrane"/>
</dbReference>
<dbReference type="OrthoDB" id="5190563at2"/>
<dbReference type="Pfam" id="PF10027">
    <property type="entry name" value="DUF2269"/>
    <property type="match status" value="1"/>
</dbReference>
<sequence length="147" mass="15232">MDTVFVVLHVVSGVFLVGPMAILPMAGLRTLRSGEAGAVATTAKSVRLFTWLSLIVVIFGFGALGMSDPKYHTSFTSTWIWLSLVAYVIAMIVNLVVVIPAMQKAAGAAGGAAVAGSKPAGYSRISAGSGISALLLVLIVVLMVWKP</sequence>
<evidence type="ECO:0000313" key="2">
    <source>
        <dbReference type="EMBL" id="RKR76383.1"/>
    </source>
</evidence>
<name>A0A495IK94_9MICO</name>
<feature type="transmembrane region" description="Helical" evidence="1">
    <location>
        <begin position="79"/>
        <end position="101"/>
    </location>
</feature>
<feature type="transmembrane region" description="Helical" evidence="1">
    <location>
        <begin position="6"/>
        <end position="28"/>
    </location>
</feature>
<gene>
    <name evidence="2" type="ORF">C8E83_3556</name>
</gene>
<organism evidence="2 3">
    <name type="scientific">Frondihabitans australicus</name>
    <dbReference type="NCBI Taxonomy" id="386892"/>
    <lineage>
        <taxon>Bacteria</taxon>
        <taxon>Bacillati</taxon>
        <taxon>Actinomycetota</taxon>
        <taxon>Actinomycetes</taxon>
        <taxon>Micrococcales</taxon>
        <taxon>Microbacteriaceae</taxon>
        <taxon>Frondihabitans</taxon>
    </lineage>
</organism>
<feature type="transmembrane region" description="Helical" evidence="1">
    <location>
        <begin position="48"/>
        <end position="67"/>
    </location>
</feature>
<feature type="transmembrane region" description="Helical" evidence="1">
    <location>
        <begin position="122"/>
        <end position="145"/>
    </location>
</feature>
<dbReference type="EMBL" id="RBKS01000001">
    <property type="protein sequence ID" value="RKR76383.1"/>
    <property type="molecule type" value="Genomic_DNA"/>
</dbReference>
<dbReference type="Proteomes" id="UP000280008">
    <property type="component" value="Unassembled WGS sequence"/>
</dbReference>
<reference evidence="2 3" key="1">
    <citation type="submission" date="2018-10" db="EMBL/GenBank/DDBJ databases">
        <title>Sequencing the genomes of 1000 actinobacteria strains.</title>
        <authorList>
            <person name="Klenk H.-P."/>
        </authorList>
    </citation>
    <scope>NUCLEOTIDE SEQUENCE [LARGE SCALE GENOMIC DNA]</scope>
    <source>
        <strain evidence="2 3">DSM 17894</strain>
    </source>
</reference>
<keyword evidence="1" id="KW-1133">Transmembrane helix</keyword>
<evidence type="ECO:0000313" key="3">
    <source>
        <dbReference type="Proteomes" id="UP000280008"/>
    </source>
</evidence>
<comment type="caution">
    <text evidence="2">The sequence shown here is derived from an EMBL/GenBank/DDBJ whole genome shotgun (WGS) entry which is preliminary data.</text>
</comment>
<protein>
    <submittedName>
        <fullName evidence="2">Putative integral membrane protein DUF2269</fullName>
    </submittedName>
</protein>
<accession>A0A495IK94</accession>
<keyword evidence="1" id="KW-0472">Membrane</keyword>